<proteinExistence type="inferred from homology"/>
<feature type="domain" description="RNA polymerase sigma factor 70 region 4 type 2" evidence="6">
    <location>
        <begin position="110"/>
        <end position="158"/>
    </location>
</feature>
<dbReference type="GO" id="GO:0006352">
    <property type="term" value="P:DNA-templated transcription initiation"/>
    <property type="evidence" value="ECO:0007669"/>
    <property type="project" value="InterPro"/>
</dbReference>
<dbReference type="InterPro" id="IPR013325">
    <property type="entry name" value="RNA_pol_sigma_r2"/>
</dbReference>
<evidence type="ECO:0000259" key="5">
    <source>
        <dbReference type="Pfam" id="PF04542"/>
    </source>
</evidence>
<dbReference type="SUPFAM" id="SSF88946">
    <property type="entry name" value="Sigma2 domain of RNA polymerase sigma factors"/>
    <property type="match status" value="1"/>
</dbReference>
<dbReference type="InterPro" id="IPR007627">
    <property type="entry name" value="RNA_pol_sigma70_r2"/>
</dbReference>
<dbReference type="PATRIC" id="fig|595434.4.peg.2846"/>
<dbReference type="NCBIfam" id="TIGR02937">
    <property type="entry name" value="sigma70-ECF"/>
    <property type="match status" value="1"/>
</dbReference>
<feature type="domain" description="RNA polymerase sigma-70 region 2" evidence="5">
    <location>
        <begin position="16"/>
        <end position="77"/>
    </location>
</feature>
<dbReference type="InterPro" id="IPR013249">
    <property type="entry name" value="RNA_pol_sigma70_r4_t2"/>
</dbReference>
<reference evidence="7" key="1">
    <citation type="submission" date="2015-05" db="EMBL/GenBank/DDBJ databases">
        <title>Permanent draft genome of Rhodopirellula islandicus K833.</title>
        <authorList>
            <person name="Kizina J."/>
            <person name="Richter M."/>
            <person name="Glockner F.O."/>
            <person name="Harder J."/>
        </authorList>
    </citation>
    <scope>NUCLEOTIDE SEQUENCE [LARGE SCALE GENOMIC DNA]</scope>
    <source>
        <strain evidence="7">K833</strain>
    </source>
</reference>
<dbReference type="InterPro" id="IPR014284">
    <property type="entry name" value="RNA_pol_sigma-70_dom"/>
</dbReference>
<dbReference type="Proteomes" id="UP000036367">
    <property type="component" value="Unassembled WGS sequence"/>
</dbReference>
<dbReference type="InterPro" id="IPR013324">
    <property type="entry name" value="RNA_pol_sigma_r3/r4-like"/>
</dbReference>
<dbReference type="InterPro" id="IPR014331">
    <property type="entry name" value="RNA_pol_sigma70_ECF_RHOBA"/>
</dbReference>
<dbReference type="Gene3D" id="1.10.1740.10">
    <property type="match status" value="1"/>
</dbReference>
<dbReference type="GO" id="GO:0016987">
    <property type="term" value="F:sigma factor activity"/>
    <property type="evidence" value="ECO:0007669"/>
    <property type="project" value="UniProtKB-KW"/>
</dbReference>
<dbReference type="PANTHER" id="PTHR43133:SF51">
    <property type="entry name" value="RNA POLYMERASE SIGMA FACTOR"/>
    <property type="match status" value="1"/>
</dbReference>
<evidence type="ECO:0000256" key="1">
    <source>
        <dbReference type="ARBA" id="ARBA00010641"/>
    </source>
</evidence>
<gene>
    <name evidence="7" type="ORF">RISK_002986</name>
</gene>
<keyword evidence="3" id="KW-0731">Sigma factor</keyword>
<protein>
    <submittedName>
        <fullName evidence="7">Transcriptional control</fullName>
    </submittedName>
</protein>
<dbReference type="AlphaFoldDB" id="A0A0J1BEI2"/>
<keyword evidence="2" id="KW-0805">Transcription regulation</keyword>
<keyword evidence="4" id="KW-0804">Transcription</keyword>
<evidence type="ECO:0000313" key="7">
    <source>
        <dbReference type="EMBL" id="KLU04993.1"/>
    </source>
</evidence>
<name>A0A0J1BEI2_RHOIS</name>
<keyword evidence="8" id="KW-1185">Reference proteome</keyword>
<dbReference type="Gene3D" id="1.10.10.10">
    <property type="entry name" value="Winged helix-like DNA-binding domain superfamily/Winged helix DNA-binding domain"/>
    <property type="match status" value="1"/>
</dbReference>
<evidence type="ECO:0000256" key="4">
    <source>
        <dbReference type="ARBA" id="ARBA00023163"/>
    </source>
</evidence>
<dbReference type="Pfam" id="PF04542">
    <property type="entry name" value="Sigma70_r2"/>
    <property type="match status" value="1"/>
</dbReference>
<organism evidence="7 8">
    <name type="scientific">Rhodopirellula islandica</name>
    <dbReference type="NCBI Taxonomy" id="595434"/>
    <lineage>
        <taxon>Bacteria</taxon>
        <taxon>Pseudomonadati</taxon>
        <taxon>Planctomycetota</taxon>
        <taxon>Planctomycetia</taxon>
        <taxon>Pirellulales</taxon>
        <taxon>Pirellulaceae</taxon>
        <taxon>Rhodopirellula</taxon>
    </lineage>
</organism>
<evidence type="ECO:0000259" key="6">
    <source>
        <dbReference type="Pfam" id="PF08281"/>
    </source>
</evidence>
<dbReference type="InterPro" id="IPR039425">
    <property type="entry name" value="RNA_pol_sigma-70-like"/>
</dbReference>
<dbReference type="EMBL" id="LECT01000024">
    <property type="protein sequence ID" value="KLU04993.1"/>
    <property type="molecule type" value="Genomic_DNA"/>
</dbReference>
<evidence type="ECO:0000256" key="2">
    <source>
        <dbReference type="ARBA" id="ARBA00023015"/>
    </source>
</evidence>
<dbReference type="OrthoDB" id="6383365at2"/>
<evidence type="ECO:0000313" key="8">
    <source>
        <dbReference type="Proteomes" id="UP000036367"/>
    </source>
</evidence>
<comment type="caution">
    <text evidence="7">The sequence shown here is derived from an EMBL/GenBank/DDBJ whole genome shotgun (WGS) entry which is preliminary data.</text>
</comment>
<evidence type="ECO:0000256" key="3">
    <source>
        <dbReference type="ARBA" id="ARBA00023082"/>
    </source>
</evidence>
<dbReference type="SUPFAM" id="SSF88659">
    <property type="entry name" value="Sigma3 and sigma4 domains of RNA polymerase sigma factors"/>
    <property type="match status" value="1"/>
</dbReference>
<dbReference type="NCBIfam" id="TIGR02989">
    <property type="entry name" value="Sig-70_gvs1"/>
    <property type="match status" value="1"/>
</dbReference>
<dbReference type="Pfam" id="PF08281">
    <property type="entry name" value="Sigma70_r4_2"/>
    <property type="match status" value="1"/>
</dbReference>
<dbReference type="STRING" id="595434.RISK_002986"/>
<accession>A0A0J1BEI2</accession>
<dbReference type="GO" id="GO:0003677">
    <property type="term" value="F:DNA binding"/>
    <property type="evidence" value="ECO:0007669"/>
    <property type="project" value="InterPro"/>
</dbReference>
<dbReference type="PANTHER" id="PTHR43133">
    <property type="entry name" value="RNA POLYMERASE ECF-TYPE SIGMA FACTO"/>
    <property type="match status" value="1"/>
</dbReference>
<sequence length="172" mass="19538">MDETARQATRQWTLAQPAVSAFVTSMVRDFRDRDDVLQEVAVAVIESYDSYDPELPFVPWAIGVARNQLSLYMRNRRKDRLVFDDDAIACLAIAVPTVAQQESAKLDFVTECLGGLENRARHLFELRYQKDMKPAAIAERVDMSANSVAKALQRIRDRVRACVERKSLEAMS</sequence>
<dbReference type="InterPro" id="IPR036388">
    <property type="entry name" value="WH-like_DNA-bd_sf"/>
</dbReference>
<dbReference type="RefSeq" id="WP_047814569.1">
    <property type="nucleotide sequence ID" value="NZ_LECT01000024.1"/>
</dbReference>
<comment type="similarity">
    <text evidence="1">Belongs to the sigma-70 factor family. ECF subfamily.</text>
</comment>